<dbReference type="Proteomes" id="UP001215712">
    <property type="component" value="Unassembled WGS sequence"/>
</dbReference>
<gene>
    <name evidence="4" type="ORF">N7493_003817</name>
</gene>
<comment type="similarity">
    <text evidence="1">Belongs to the zinc-containing alcohol dehydrogenase family.</text>
</comment>
<reference evidence="4" key="2">
    <citation type="submission" date="2023-01" db="EMBL/GenBank/DDBJ databases">
        <authorList>
            <person name="Petersen C."/>
        </authorList>
    </citation>
    <scope>NUCLEOTIDE SEQUENCE</scope>
    <source>
        <strain evidence="4">IBT 17514</strain>
    </source>
</reference>
<dbReference type="Pfam" id="PF00107">
    <property type="entry name" value="ADH_zinc_N"/>
    <property type="match status" value="1"/>
</dbReference>
<keyword evidence="5" id="KW-1185">Reference proteome</keyword>
<dbReference type="PANTHER" id="PTHR45348">
    <property type="entry name" value="HYPOTHETICAL OXIDOREDUCTASE (EUROFUNG)"/>
    <property type="match status" value="1"/>
</dbReference>
<dbReference type="GO" id="GO:0016651">
    <property type="term" value="F:oxidoreductase activity, acting on NAD(P)H"/>
    <property type="evidence" value="ECO:0007669"/>
    <property type="project" value="InterPro"/>
</dbReference>
<dbReference type="EMBL" id="JAQJAN010000004">
    <property type="protein sequence ID" value="KAJ5732336.1"/>
    <property type="molecule type" value="Genomic_DNA"/>
</dbReference>
<dbReference type="Gene3D" id="3.40.50.720">
    <property type="entry name" value="NAD(P)-binding Rossmann-like Domain"/>
    <property type="match status" value="1"/>
</dbReference>
<evidence type="ECO:0000259" key="3">
    <source>
        <dbReference type="SMART" id="SM00829"/>
    </source>
</evidence>
<organism evidence="4 5">
    <name type="scientific">Penicillium malachiteum</name>
    <dbReference type="NCBI Taxonomy" id="1324776"/>
    <lineage>
        <taxon>Eukaryota</taxon>
        <taxon>Fungi</taxon>
        <taxon>Dikarya</taxon>
        <taxon>Ascomycota</taxon>
        <taxon>Pezizomycotina</taxon>
        <taxon>Eurotiomycetes</taxon>
        <taxon>Eurotiomycetidae</taxon>
        <taxon>Eurotiales</taxon>
        <taxon>Aspergillaceae</taxon>
        <taxon>Penicillium</taxon>
    </lineage>
</organism>
<dbReference type="SUPFAM" id="SSF51735">
    <property type="entry name" value="NAD(P)-binding Rossmann-fold domains"/>
    <property type="match status" value="1"/>
</dbReference>
<reference evidence="4" key="1">
    <citation type="journal article" date="2023" name="IMA Fungus">
        <title>Comparative genomic study of the Penicillium genus elucidates a diverse pangenome and 15 lateral gene transfer events.</title>
        <authorList>
            <person name="Petersen C."/>
            <person name="Sorensen T."/>
            <person name="Nielsen M.R."/>
            <person name="Sondergaard T.E."/>
            <person name="Sorensen J.L."/>
            <person name="Fitzpatrick D.A."/>
            <person name="Frisvad J.C."/>
            <person name="Nielsen K.L."/>
        </authorList>
    </citation>
    <scope>NUCLEOTIDE SEQUENCE</scope>
    <source>
        <strain evidence="4">IBT 17514</strain>
    </source>
</reference>
<keyword evidence="2" id="KW-0560">Oxidoreductase</keyword>
<feature type="domain" description="Enoyl reductase (ER)" evidence="3">
    <location>
        <begin position="10"/>
        <end position="353"/>
    </location>
</feature>
<protein>
    <recommendedName>
        <fullName evidence="3">Enoyl reductase (ER) domain-containing protein</fullName>
    </recommendedName>
</protein>
<dbReference type="CDD" id="cd08249">
    <property type="entry name" value="enoyl_reductase_like"/>
    <property type="match status" value="1"/>
</dbReference>
<dbReference type="Gene3D" id="3.90.180.10">
    <property type="entry name" value="Medium-chain alcohol dehydrogenases, catalytic domain"/>
    <property type="match status" value="1"/>
</dbReference>
<dbReference type="AlphaFoldDB" id="A0AAD6MY12"/>
<dbReference type="PANTHER" id="PTHR45348:SF2">
    <property type="entry name" value="ZINC-TYPE ALCOHOL DEHYDROGENASE-LIKE PROTEIN C2E1P3.01"/>
    <property type="match status" value="1"/>
</dbReference>
<evidence type="ECO:0000313" key="5">
    <source>
        <dbReference type="Proteomes" id="UP001215712"/>
    </source>
</evidence>
<evidence type="ECO:0000313" key="4">
    <source>
        <dbReference type="EMBL" id="KAJ5732336.1"/>
    </source>
</evidence>
<sequence length="356" mass="38357">MTHQAAFIKERHANLVVEHVETPSPGDDEILVKVEVIAFSPIEYKLQRYIVSRPQISPDTKIQPRFELHKISYPHALGLTFSGIVHAVGPNVISLKVGDNIAGARGIAQLNDNRFGAYQQFALVKEKLCSKLLPRTTLEDAAAAILNLATISSALTLHLGLDRPSLSGTPSTKGEKVLIYGGSSMCGGLAIKFAVAAGYTVVTTSSPRNLDFVESLGADHIIDHTAAPKTIQDELVHHGPYKAILDTIGSPPTSGVIMPYLASIGGGVYNALTPLIGDAPGNVQCRFASYGWDIENEEHPNFRRWFFEELLPKGLESGLVTPIRTQEIEGGLGNAQKALDMMANGAVSGRKLIMYP</sequence>
<dbReference type="Pfam" id="PF08240">
    <property type="entry name" value="ADH_N"/>
    <property type="match status" value="1"/>
</dbReference>
<dbReference type="InterPro" id="IPR036291">
    <property type="entry name" value="NAD(P)-bd_dom_sf"/>
</dbReference>
<name>A0AAD6MY12_9EURO</name>
<proteinExistence type="inferred from homology"/>
<dbReference type="SUPFAM" id="SSF50129">
    <property type="entry name" value="GroES-like"/>
    <property type="match status" value="1"/>
</dbReference>
<dbReference type="InterPro" id="IPR013149">
    <property type="entry name" value="ADH-like_C"/>
</dbReference>
<evidence type="ECO:0000256" key="2">
    <source>
        <dbReference type="ARBA" id="ARBA00023002"/>
    </source>
</evidence>
<dbReference type="InterPro" id="IPR020843">
    <property type="entry name" value="ER"/>
</dbReference>
<dbReference type="SMART" id="SM00829">
    <property type="entry name" value="PKS_ER"/>
    <property type="match status" value="1"/>
</dbReference>
<dbReference type="InterPro" id="IPR047122">
    <property type="entry name" value="Trans-enoyl_RdTase-like"/>
</dbReference>
<dbReference type="InterPro" id="IPR013154">
    <property type="entry name" value="ADH-like_N"/>
</dbReference>
<evidence type="ECO:0000256" key="1">
    <source>
        <dbReference type="ARBA" id="ARBA00008072"/>
    </source>
</evidence>
<accession>A0AAD6MY12</accession>
<comment type="caution">
    <text evidence="4">The sequence shown here is derived from an EMBL/GenBank/DDBJ whole genome shotgun (WGS) entry which is preliminary data.</text>
</comment>
<dbReference type="InterPro" id="IPR011032">
    <property type="entry name" value="GroES-like_sf"/>
</dbReference>